<proteinExistence type="predicted"/>
<feature type="transmembrane region" description="Helical" evidence="6">
    <location>
        <begin position="234"/>
        <end position="260"/>
    </location>
</feature>
<keyword evidence="3 6" id="KW-0812">Transmembrane</keyword>
<keyword evidence="9" id="KW-1185">Reference proteome</keyword>
<evidence type="ECO:0000256" key="4">
    <source>
        <dbReference type="ARBA" id="ARBA00022989"/>
    </source>
</evidence>
<dbReference type="AlphaFoldDB" id="A0A0F7DC14"/>
<protein>
    <submittedName>
        <fullName evidence="8">Arabinose efflux permease</fullName>
    </submittedName>
</protein>
<dbReference type="PROSITE" id="PS50850">
    <property type="entry name" value="MFS"/>
    <property type="match status" value="1"/>
</dbReference>
<feature type="transmembrane region" description="Helical" evidence="6">
    <location>
        <begin position="16"/>
        <end position="42"/>
    </location>
</feature>
<dbReference type="InParanoid" id="A0A0F7DC14"/>
<name>A0A0F7DC14_9EURY</name>
<dbReference type="PANTHER" id="PTHR43124">
    <property type="entry name" value="PURINE EFFLUX PUMP PBUE"/>
    <property type="match status" value="1"/>
</dbReference>
<dbReference type="CDD" id="cd17325">
    <property type="entry name" value="MFS_MdtG_SLC18_like"/>
    <property type="match status" value="1"/>
</dbReference>
<feature type="transmembrane region" description="Helical" evidence="6">
    <location>
        <begin position="48"/>
        <end position="71"/>
    </location>
</feature>
<dbReference type="InterPro" id="IPR011701">
    <property type="entry name" value="MFS"/>
</dbReference>
<dbReference type="PANTHER" id="PTHR43124:SF3">
    <property type="entry name" value="CHLORAMPHENICOL EFFLUX PUMP RV0191"/>
    <property type="match status" value="1"/>
</dbReference>
<sequence>MIPGYLVTIEGEKRGGLLFTASLVLFTLTIGVGIISPILPVIAENMGAAGVTIGLIFSAFSLSRLAFLPLFGHLSDRYGRRPMIVTGLSLYAILALLYGAARTPEQLIAVRLFHGMSSAMVMPVILAMVASASPQGQEGRYMGIANRSIFLGMSFGPLIGGALSDAFSFRLAFASMSLMSLVSLILVILNLPEVGSPERRERRRGTFNRNVIFAIIYRVLNSTGRGSVMTFLPVYGYLIGLSYTQIGLLIFTNLLVSGILQPYAGVFSDRRGFVLPVVASTVMSALILYAIPMTDKFVLLAILTTLLGFTSALALPAVSGLIAVEGKESGNLGGLMGYFSASKSLGRAVGPLIAGALYDLGGGGHEGIYLAFSVSAILTVLAGLLFWAGVRDSHQIIEME</sequence>
<feature type="transmembrane region" description="Helical" evidence="6">
    <location>
        <begin position="169"/>
        <end position="189"/>
    </location>
</feature>
<dbReference type="SUPFAM" id="SSF103473">
    <property type="entry name" value="MFS general substrate transporter"/>
    <property type="match status" value="1"/>
</dbReference>
<dbReference type="GO" id="GO:0022857">
    <property type="term" value="F:transmembrane transporter activity"/>
    <property type="evidence" value="ECO:0007669"/>
    <property type="project" value="InterPro"/>
</dbReference>
<feature type="transmembrane region" description="Helical" evidence="6">
    <location>
        <begin position="367"/>
        <end position="390"/>
    </location>
</feature>
<keyword evidence="4 6" id="KW-1133">Transmembrane helix</keyword>
<dbReference type="InterPro" id="IPR020846">
    <property type="entry name" value="MFS_dom"/>
</dbReference>
<dbReference type="PRINTS" id="PR01035">
    <property type="entry name" value="TCRTETA"/>
</dbReference>
<organism evidence="8 9">
    <name type="scientific">Geoglobus ahangari</name>
    <dbReference type="NCBI Taxonomy" id="113653"/>
    <lineage>
        <taxon>Archaea</taxon>
        <taxon>Methanobacteriati</taxon>
        <taxon>Methanobacteriota</taxon>
        <taxon>Archaeoglobi</taxon>
        <taxon>Archaeoglobales</taxon>
        <taxon>Archaeoglobaceae</taxon>
        <taxon>Geoglobus</taxon>
    </lineage>
</organism>
<dbReference type="HOGENOM" id="CLU_001265_10_14_2"/>
<evidence type="ECO:0000256" key="3">
    <source>
        <dbReference type="ARBA" id="ARBA00022692"/>
    </source>
</evidence>
<feature type="transmembrane region" description="Helical" evidence="6">
    <location>
        <begin position="272"/>
        <end position="291"/>
    </location>
</feature>
<keyword evidence="2" id="KW-1003">Cell membrane</keyword>
<dbReference type="Gene3D" id="1.20.1250.20">
    <property type="entry name" value="MFS general substrate transporter like domains"/>
    <property type="match status" value="2"/>
</dbReference>
<dbReference type="InterPro" id="IPR050189">
    <property type="entry name" value="MFS_Efflux_Transporters"/>
</dbReference>
<gene>
    <name evidence="8" type="ORF">GAH_00614</name>
</gene>
<dbReference type="FunCoup" id="A0A0F7DC14">
    <property type="interactions" value="61"/>
</dbReference>
<dbReference type="InterPro" id="IPR036259">
    <property type="entry name" value="MFS_trans_sf"/>
</dbReference>
<evidence type="ECO:0000313" key="9">
    <source>
        <dbReference type="Proteomes" id="UP000034723"/>
    </source>
</evidence>
<dbReference type="InterPro" id="IPR001958">
    <property type="entry name" value="Tet-R_TetA/multi-R_MdtG-like"/>
</dbReference>
<dbReference type="Pfam" id="PF07690">
    <property type="entry name" value="MFS_1"/>
    <property type="match status" value="2"/>
</dbReference>
<dbReference type="Proteomes" id="UP000034723">
    <property type="component" value="Chromosome"/>
</dbReference>
<dbReference type="STRING" id="113653.GAH_00614"/>
<comment type="subcellular location">
    <subcellularLocation>
        <location evidence="1">Cell membrane</location>
        <topology evidence="1">Multi-pass membrane protein</topology>
    </subcellularLocation>
</comment>
<dbReference type="GO" id="GO:0005886">
    <property type="term" value="C:plasma membrane"/>
    <property type="evidence" value="ECO:0007669"/>
    <property type="project" value="UniProtKB-SubCell"/>
</dbReference>
<evidence type="ECO:0000313" key="8">
    <source>
        <dbReference type="EMBL" id="AKG92046.1"/>
    </source>
</evidence>
<evidence type="ECO:0000259" key="7">
    <source>
        <dbReference type="PROSITE" id="PS50850"/>
    </source>
</evidence>
<keyword evidence="5 6" id="KW-0472">Membrane</keyword>
<feature type="transmembrane region" description="Helical" evidence="6">
    <location>
        <begin position="144"/>
        <end position="163"/>
    </location>
</feature>
<reference evidence="8 9" key="1">
    <citation type="submission" date="2015-04" db="EMBL/GenBank/DDBJ databases">
        <title>The complete genome sequence of the hyperthermophilic, obligate iron-reducing archaeon Geoglobus ahangari strain 234T.</title>
        <authorList>
            <person name="Manzella M.P."/>
            <person name="Holmes D.E."/>
            <person name="Rocheleau J.M."/>
            <person name="Chung A."/>
            <person name="Reguera G."/>
            <person name="Kashefi K."/>
        </authorList>
    </citation>
    <scope>NUCLEOTIDE SEQUENCE [LARGE SCALE GENOMIC DNA]</scope>
    <source>
        <strain evidence="8 9">234</strain>
    </source>
</reference>
<evidence type="ECO:0000256" key="6">
    <source>
        <dbReference type="SAM" id="Phobius"/>
    </source>
</evidence>
<accession>A0A0F7DC14</accession>
<feature type="transmembrane region" description="Helical" evidence="6">
    <location>
        <begin position="83"/>
        <end position="101"/>
    </location>
</feature>
<dbReference type="EMBL" id="CP011267">
    <property type="protein sequence ID" value="AKG92046.1"/>
    <property type="molecule type" value="Genomic_DNA"/>
</dbReference>
<dbReference type="KEGG" id="gah:GAH_00614"/>
<evidence type="ECO:0000256" key="5">
    <source>
        <dbReference type="ARBA" id="ARBA00023136"/>
    </source>
</evidence>
<feature type="transmembrane region" description="Helical" evidence="6">
    <location>
        <begin position="297"/>
        <end position="324"/>
    </location>
</feature>
<evidence type="ECO:0000256" key="1">
    <source>
        <dbReference type="ARBA" id="ARBA00004651"/>
    </source>
</evidence>
<evidence type="ECO:0000256" key="2">
    <source>
        <dbReference type="ARBA" id="ARBA00022475"/>
    </source>
</evidence>
<feature type="domain" description="Major facilitator superfamily (MFS) profile" evidence="7">
    <location>
        <begin position="17"/>
        <end position="391"/>
    </location>
</feature>
<feature type="transmembrane region" description="Helical" evidence="6">
    <location>
        <begin position="113"/>
        <end position="132"/>
    </location>
</feature>